<gene>
    <name evidence="2" type="ORF">GA0061100_11865</name>
</gene>
<evidence type="ECO:0000313" key="2">
    <source>
        <dbReference type="EMBL" id="SCB39098.1"/>
    </source>
</evidence>
<evidence type="ECO:0000259" key="1">
    <source>
        <dbReference type="PROSITE" id="PS51071"/>
    </source>
</evidence>
<dbReference type="STRING" id="52131.GA0061100_11865"/>
<dbReference type="GO" id="GO:0003677">
    <property type="term" value="F:DNA binding"/>
    <property type="evidence" value="ECO:0007669"/>
    <property type="project" value="InterPro"/>
</dbReference>
<dbReference type="PANTHER" id="PTHR30514:SF18">
    <property type="entry name" value="RPIR-FAMILY TRANSCRIPTIONAL REGULATOR"/>
    <property type="match status" value="1"/>
</dbReference>
<reference evidence="3" key="1">
    <citation type="submission" date="2016-08" db="EMBL/GenBank/DDBJ databases">
        <authorList>
            <person name="Varghese N."/>
            <person name="Submissions Spin"/>
        </authorList>
    </citation>
    <scope>NUCLEOTIDE SEQUENCE [LARGE SCALE GENOMIC DNA]</scope>
    <source>
        <strain evidence="3">CCBAU 57015</strain>
    </source>
</reference>
<accession>A0A1C3WGP7</accession>
<proteinExistence type="predicted"/>
<keyword evidence="3" id="KW-1185">Reference proteome</keyword>
<evidence type="ECO:0000313" key="3">
    <source>
        <dbReference type="Proteomes" id="UP000186228"/>
    </source>
</evidence>
<dbReference type="PANTHER" id="PTHR30514">
    <property type="entry name" value="GLUCOKINASE"/>
    <property type="match status" value="1"/>
</dbReference>
<dbReference type="Pfam" id="PF01418">
    <property type="entry name" value="HTH_6"/>
    <property type="match status" value="1"/>
</dbReference>
<name>A0A1C3WGP7_9HYPH</name>
<dbReference type="InterPro" id="IPR036388">
    <property type="entry name" value="WH-like_DNA-bd_sf"/>
</dbReference>
<dbReference type="Proteomes" id="UP000186228">
    <property type="component" value="Unassembled WGS sequence"/>
</dbReference>
<dbReference type="InterPro" id="IPR047640">
    <property type="entry name" value="RpiR-like"/>
</dbReference>
<dbReference type="EMBL" id="FMAC01000018">
    <property type="protein sequence ID" value="SCB39098.1"/>
    <property type="molecule type" value="Genomic_DNA"/>
</dbReference>
<dbReference type="InterPro" id="IPR009057">
    <property type="entry name" value="Homeodomain-like_sf"/>
</dbReference>
<feature type="domain" description="HTH rpiR-type" evidence="1">
    <location>
        <begin position="14"/>
        <end position="90"/>
    </location>
</feature>
<dbReference type="PROSITE" id="PS51071">
    <property type="entry name" value="HTH_RPIR"/>
    <property type="match status" value="1"/>
</dbReference>
<dbReference type="GO" id="GO:0097367">
    <property type="term" value="F:carbohydrate derivative binding"/>
    <property type="evidence" value="ECO:0007669"/>
    <property type="project" value="InterPro"/>
</dbReference>
<dbReference type="Gene3D" id="1.10.10.10">
    <property type="entry name" value="Winged helix-like DNA-binding domain superfamily/Winged helix DNA-binding domain"/>
    <property type="match status" value="1"/>
</dbReference>
<dbReference type="InterPro" id="IPR000281">
    <property type="entry name" value="HTH_RpiR"/>
</dbReference>
<dbReference type="RefSeq" id="WP_075856874.1">
    <property type="nucleotide sequence ID" value="NZ_FMAC01000018.1"/>
</dbReference>
<dbReference type="OrthoDB" id="8284305at2"/>
<dbReference type="AlphaFoldDB" id="A0A1C3WGP7"/>
<organism evidence="2 3">
    <name type="scientific">Rhizobium hainanense</name>
    <dbReference type="NCBI Taxonomy" id="52131"/>
    <lineage>
        <taxon>Bacteria</taxon>
        <taxon>Pseudomonadati</taxon>
        <taxon>Pseudomonadota</taxon>
        <taxon>Alphaproteobacteria</taxon>
        <taxon>Hyphomicrobiales</taxon>
        <taxon>Rhizobiaceae</taxon>
        <taxon>Rhizobium/Agrobacterium group</taxon>
        <taxon>Rhizobium</taxon>
    </lineage>
</organism>
<dbReference type="SUPFAM" id="SSF46689">
    <property type="entry name" value="Homeodomain-like"/>
    <property type="match status" value="1"/>
</dbReference>
<protein>
    <submittedName>
        <fullName evidence="2">Transcriptional regulator, RpiR family</fullName>
    </submittedName>
</protein>
<sequence length="100" mass="10999">MSTHQTLAKPRSVSELKGMIVAAGLRLPEQQERVARTALARPDIVAFGTISSLASECVVSPSTVMRVANALGFDTFKEFKLLFQQHLRSTTGSKPPFEFY</sequence>
<dbReference type="GO" id="GO:0003700">
    <property type="term" value="F:DNA-binding transcription factor activity"/>
    <property type="evidence" value="ECO:0007669"/>
    <property type="project" value="InterPro"/>
</dbReference>